<comment type="caution">
    <text evidence="1">The sequence shown here is derived from an EMBL/GenBank/DDBJ whole genome shotgun (WGS) entry which is preliminary data.</text>
</comment>
<name>A0ABV5AVH5_9BACL</name>
<keyword evidence="2" id="KW-1185">Reference proteome</keyword>
<evidence type="ECO:0000313" key="1">
    <source>
        <dbReference type="EMBL" id="MFB5268221.1"/>
    </source>
</evidence>
<dbReference type="EMBL" id="JBHHMI010000013">
    <property type="protein sequence ID" value="MFB5268221.1"/>
    <property type="molecule type" value="Genomic_DNA"/>
</dbReference>
<accession>A0ABV5AVH5</accession>
<evidence type="ECO:0000313" key="2">
    <source>
        <dbReference type="Proteomes" id="UP001580346"/>
    </source>
</evidence>
<proteinExistence type="predicted"/>
<reference evidence="1 2" key="1">
    <citation type="submission" date="2024-09" db="EMBL/GenBank/DDBJ databases">
        <title>Paenibacillus zeirhizospherea sp. nov., isolated from surface of the maize (Zea mays) roots in a horticulture field, Hungary.</title>
        <authorList>
            <person name="Marton D."/>
            <person name="Farkas M."/>
            <person name="Bedics A."/>
            <person name="Toth E."/>
            <person name="Tancsics A."/>
            <person name="Boka K."/>
            <person name="Maroti G."/>
            <person name="Kriszt B."/>
            <person name="Cserhati M."/>
        </authorList>
    </citation>
    <scope>NUCLEOTIDE SEQUENCE [LARGE SCALE GENOMIC DNA]</scope>
    <source>
        <strain evidence="1 2">KCTC 33519</strain>
    </source>
</reference>
<sequence length="97" mass="10626">MGYGGFPPPPPPNDLFSRFLKLLGSLFNFVTAFMSGNIPTTIVTGIAFLEEAVQFVQFVFGLLGPRLEEPDRNRLERLVAGLKKQGIDDAHTALFGT</sequence>
<protein>
    <submittedName>
        <fullName evidence="1">Uncharacterized protein</fullName>
    </submittedName>
</protein>
<dbReference type="Proteomes" id="UP001580346">
    <property type="component" value="Unassembled WGS sequence"/>
</dbReference>
<organism evidence="1 2">
    <name type="scientific">Paenibacillus enshidis</name>
    <dbReference type="NCBI Taxonomy" id="1458439"/>
    <lineage>
        <taxon>Bacteria</taxon>
        <taxon>Bacillati</taxon>
        <taxon>Bacillota</taxon>
        <taxon>Bacilli</taxon>
        <taxon>Bacillales</taxon>
        <taxon>Paenibacillaceae</taxon>
        <taxon>Paenibacillus</taxon>
    </lineage>
</organism>
<gene>
    <name evidence="1" type="ORF">ACE41H_15755</name>
</gene>
<dbReference type="RefSeq" id="WP_375356377.1">
    <property type="nucleotide sequence ID" value="NZ_JBHHMI010000013.1"/>
</dbReference>